<evidence type="ECO:0000259" key="9">
    <source>
        <dbReference type="SMART" id="SM01329"/>
    </source>
</evidence>
<dbReference type="GO" id="GO:0006099">
    <property type="term" value="P:tricarboxylic acid cycle"/>
    <property type="evidence" value="ECO:0007669"/>
    <property type="project" value="UniProtKB-KW"/>
</dbReference>
<proteinExistence type="inferred from homology"/>
<evidence type="ECO:0000256" key="7">
    <source>
        <dbReference type="ARBA" id="ARBA00023002"/>
    </source>
</evidence>
<dbReference type="PANTHER" id="PTHR11822">
    <property type="entry name" value="NADP-SPECIFIC ISOCITRATE DEHYDROGENASE"/>
    <property type="match status" value="1"/>
</dbReference>
<dbReference type="InterPro" id="IPR004790">
    <property type="entry name" value="Isocitrate_DH_NADP"/>
</dbReference>
<comment type="similarity">
    <text evidence="3">Belongs to the isocitrate and isopropylmalate dehydrogenases family.</text>
</comment>
<evidence type="ECO:0000256" key="8">
    <source>
        <dbReference type="ARBA" id="ARBA00023211"/>
    </source>
</evidence>
<gene>
    <name evidence="10" type="ORF">FCM35_KLT21702</name>
</gene>
<dbReference type="EMBL" id="SWLB01000009">
    <property type="protein sequence ID" value="KAF3335098.1"/>
    <property type="molecule type" value="Genomic_DNA"/>
</dbReference>
<evidence type="ECO:0000256" key="2">
    <source>
        <dbReference type="ARBA" id="ARBA00001946"/>
    </source>
</evidence>
<sequence length="308" mass="35168">MSISISEHRALASLIFPFLDLDIKYFDLGILHRDATDDNVTVESAEATLKYNVAIKCATITPGKPKIQKQIIISRPVQYLFSMCSESPSFARMSQNMFQPICIGRHAFGDQYRATDAVIKGPGKLKLVFEGKEQQIDLEVFNFTRAGGVAISMYNTDMPIHAFAASSMATTYEKKWPLYLSTKNTILKKYDGRFKDIFQEVYEAEWKSKFEAAGIWYEKIAYLQNVIALLQKKEVADAVEKADKANAKNVQLQELIAEYQYCNVHGLDWRSTSQLQELLEQGRWQLKRPSSVSRELKKMLKEGAYWGK</sequence>
<dbReference type="GO" id="GO:0006102">
    <property type="term" value="P:isocitrate metabolic process"/>
    <property type="evidence" value="ECO:0007669"/>
    <property type="project" value="InterPro"/>
</dbReference>
<keyword evidence="7" id="KW-0560">Oxidoreductase</keyword>
<dbReference type="GO" id="GO:0006739">
    <property type="term" value="P:NADP+ metabolic process"/>
    <property type="evidence" value="ECO:0007669"/>
    <property type="project" value="TreeGrafter"/>
</dbReference>
<keyword evidence="6" id="KW-0460">Magnesium</keyword>
<dbReference type="Gene3D" id="3.40.718.10">
    <property type="entry name" value="Isopropylmalate Dehydrogenase"/>
    <property type="match status" value="1"/>
</dbReference>
<dbReference type="SMART" id="SM01329">
    <property type="entry name" value="Iso_dh"/>
    <property type="match status" value="1"/>
</dbReference>
<dbReference type="GO" id="GO:0005739">
    <property type="term" value="C:mitochondrion"/>
    <property type="evidence" value="ECO:0007669"/>
    <property type="project" value="TreeGrafter"/>
</dbReference>
<keyword evidence="4" id="KW-0816">Tricarboxylic acid cycle</keyword>
<dbReference type="OrthoDB" id="248923at2759"/>
<comment type="caution">
    <text evidence="10">The sequence shown here is derived from an EMBL/GenBank/DDBJ whole genome shotgun (WGS) entry which is preliminary data.</text>
</comment>
<comment type="cofactor">
    <cofactor evidence="1">
        <name>Mn(2+)</name>
        <dbReference type="ChEBI" id="CHEBI:29035"/>
    </cofactor>
</comment>
<dbReference type="PANTHER" id="PTHR11822:SF21">
    <property type="entry name" value="ISOCITRATE DEHYDROGENASE [NADP], MITOCHONDRIAL"/>
    <property type="match status" value="1"/>
</dbReference>
<dbReference type="GO" id="GO:0004450">
    <property type="term" value="F:isocitrate dehydrogenase (NADP+) activity"/>
    <property type="evidence" value="ECO:0007669"/>
    <property type="project" value="InterPro"/>
</dbReference>
<reference evidence="10" key="1">
    <citation type="submission" date="2020-01" db="EMBL/GenBank/DDBJ databases">
        <title>Genome sequence of Kobresia littledalei, the first chromosome-level genome in the family Cyperaceae.</title>
        <authorList>
            <person name="Qu G."/>
        </authorList>
    </citation>
    <scope>NUCLEOTIDE SEQUENCE</scope>
    <source>
        <strain evidence="10">C.B.Clarke</strain>
        <tissue evidence="10">Leaf</tissue>
    </source>
</reference>
<keyword evidence="5" id="KW-0479">Metal-binding</keyword>
<name>A0A833VTY8_9POAL</name>
<dbReference type="SUPFAM" id="SSF53659">
    <property type="entry name" value="Isocitrate/Isopropylmalate dehydrogenase-like"/>
    <property type="match status" value="1"/>
</dbReference>
<evidence type="ECO:0000256" key="3">
    <source>
        <dbReference type="ARBA" id="ARBA00007769"/>
    </source>
</evidence>
<feature type="domain" description="Isopropylmalate dehydrogenase-like" evidence="9">
    <location>
        <begin position="10"/>
        <end position="279"/>
    </location>
</feature>
<keyword evidence="11" id="KW-1185">Reference proteome</keyword>
<evidence type="ECO:0000256" key="5">
    <source>
        <dbReference type="ARBA" id="ARBA00022723"/>
    </source>
</evidence>
<dbReference type="Proteomes" id="UP000623129">
    <property type="component" value="Unassembled WGS sequence"/>
</dbReference>
<accession>A0A833VTY8</accession>
<evidence type="ECO:0000256" key="4">
    <source>
        <dbReference type="ARBA" id="ARBA00022532"/>
    </source>
</evidence>
<dbReference type="InterPro" id="IPR024084">
    <property type="entry name" value="IsoPropMal-DH-like_dom"/>
</dbReference>
<evidence type="ECO:0000313" key="11">
    <source>
        <dbReference type="Proteomes" id="UP000623129"/>
    </source>
</evidence>
<dbReference type="AlphaFoldDB" id="A0A833VTY8"/>
<evidence type="ECO:0000256" key="1">
    <source>
        <dbReference type="ARBA" id="ARBA00001936"/>
    </source>
</evidence>
<comment type="cofactor">
    <cofactor evidence="2">
        <name>Mg(2+)</name>
        <dbReference type="ChEBI" id="CHEBI:18420"/>
    </cofactor>
</comment>
<protein>
    <submittedName>
        <fullName evidence="10">Seed maturation protein PM41</fullName>
    </submittedName>
</protein>
<dbReference type="Pfam" id="PF00180">
    <property type="entry name" value="Iso_dh"/>
    <property type="match status" value="1"/>
</dbReference>
<evidence type="ECO:0000256" key="6">
    <source>
        <dbReference type="ARBA" id="ARBA00022842"/>
    </source>
</evidence>
<dbReference type="GO" id="GO:0046872">
    <property type="term" value="F:metal ion binding"/>
    <property type="evidence" value="ECO:0007669"/>
    <property type="project" value="UniProtKB-KW"/>
</dbReference>
<organism evidence="10 11">
    <name type="scientific">Carex littledalei</name>
    <dbReference type="NCBI Taxonomy" id="544730"/>
    <lineage>
        <taxon>Eukaryota</taxon>
        <taxon>Viridiplantae</taxon>
        <taxon>Streptophyta</taxon>
        <taxon>Embryophyta</taxon>
        <taxon>Tracheophyta</taxon>
        <taxon>Spermatophyta</taxon>
        <taxon>Magnoliopsida</taxon>
        <taxon>Liliopsida</taxon>
        <taxon>Poales</taxon>
        <taxon>Cyperaceae</taxon>
        <taxon>Cyperoideae</taxon>
        <taxon>Cariceae</taxon>
        <taxon>Carex</taxon>
        <taxon>Carex subgen. Euthyceras</taxon>
    </lineage>
</organism>
<keyword evidence="8" id="KW-0464">Manganese</keyword>
<evidence type="ECO:0000313" key="10">
    <source>
        <dbReference type="EMBL" id="KAF3335098.1"/>
    </source>
</evidence>